<dbReference type="RefSeq" id="WP_285997200.1">
    <property type="nucleotide sequence ID" value="NZ_CP127295.1"/>
</dbReference>
<dbReference type="Pfam" id="PF13191">
    <property type="entry name" value="AAA_16"/>
    <property type="match status" value="1"/>
</dbReference>
<dbReference type="InterPro" id="IPR011990">
    <property type="entry name" value="TPR-like_helical_dom_sf"/>
</dbReference>
<dbReference type="Proteomes" id="UP001239397">
    <property type="component" value="Chromosome"/>
</dbReference>
<dbReference type="InterPro" id="IPR000792">
    <property type="entry name" value="Tscrpt_reg_LuxR_C"/>
</dbReference>
<reference evidence="4 5" key="1">
    <citation type="submission" date="2023-06" db="EMBL/GenBank/DDBJ databases">
        <authorList>
            <person name="Oyuntsetseg B."/>
            <person name="Kim S.B."/>
        </authorList>
    </citation>
    <scope>NUCLEOTIDE SEQUENCE [LARGE SCALE GENOMIC DNA]</scope>
    <source>
        <strain evidence="4 5">4-36</strain>
    </source>
</reference>
<dbReference type="SUPFAM" id="SSF52540">
    <property type="entry name" value="P-loop containing nucleoside triphosphate hydrolases"/>
    <property type="match status" value="1"/>
</dbReference>
<sequence length="943" mass="99897">MRPLTDGTELLVGRDGELSRLVAWIRDVAEGRGRAVLVDGEPGIGKSALVRAGCAAATRADCQVFWGAGDELGQALPLLPLLDALRITPAARDPRRGAISELLHGGAVAGKGADLAAAAAEQLLALVDELCQDGPAVLVVDDLQWADRTTVAVWSRLARSVRQLPLLLIGVLRPVPRRDDLRSLFRNVGPGERLRLGRLAEPAVSELVAALAGGPPGAELERLADGAAGNPLYLTELLDALTRGSCLDVDDQGVVQLSGGATPDSLPEAIADRLGFLPEEVRTVLRAAALLGDGFSVADLVTVTGTSLTGLLPALDEARAAGVLVAAGDDLAFRHPLIHRALYDEMPTAVRIAWHQAAAWALAEASAPVERVARQLLPMVSTTDSREPVPAWAVRWLLDVASPLIGQAPAVAVALLRRAVRDAPPGDAATDVLTCRLANAYYRVGNIAQAERIACRGLEHVSDPDVLVDLYTTVVQCRGATGRSAESLDALNAAANRPGLQARHRARLLVLIARTHRDLDEVDTAGEVATAALAELGQAEDRWATGWALHVLSLVAMMRGEWTAALPLFERAMANARGDPALTDLTLLLHINQSVTFGALDRYPDALAAAERARELADRTGSVVRLTQAQSALGQLLLGAGRWDDALAEVDVLPDDQKDPGVVCCDHGVAAIIHFHRGEAAAARWHLAGAAPYSERTGNWVVESLVRARSLAFEHAGAPERALAVLTAVLAGGDAGEDLLGDAARLAATLGDTRTGAEIEARVRAIAAESTVPHRRALGLYCRGLLERDATTLLRAADGYRDAGRPLSRAKALEAAAIAFAEARAEDRGSARAAFTHALDLYTELGAHWDVARLRALFRAFGIRRGPTVKHRQSTHGWDSLTPTEGRIAALVVEGLSNPQIAARLYLSPRTVGTHVSHILTKLDVHSRIDIAREAARHQSASG</sequence>
<dbReference type="InterPro" id="IPR041664">
    <property type="entry name" value="AAA_16"/>
</dbReference>
<keyword evidence="5" id="KW-1185">Reference proteome</keyword>
<dbReference type="GO" id="GO:0005737">
    <property type="term" value="C:cytoplasm"/>
    <property type="evidence" value="ECO:0007669"/>
    <property type="project" value="TreeGrafter"/>
</dbReference>
<dbReference type="PANTHER" id="PTHR16305:SF35">
    <property type="entry name" value="TRANSCRIPTIONAL ACTIVATOR DOMAIN"/>
    <property type="match status" value="1"/>
</dbReference>
<dbReference type="KEGG" id="amog:QRX60_42900"/>
<dbReference type="InterPro" id="IPR027417">
    <property type="entry name" value="P-loop_NTPase"/>
</dbReference>
<dbReference type="CDD" id="cd06170">
    <property type="entry name" value="LuxR_C_like"/>
    <property type="match status" value="1"/>
</dbReference>
<evidence type="ECO:0000256" key="2">
    <source>
        <dbReference type="ARBA" id="ARBA00022840"/>
    </source>
</evidence>
<keyword evidence="1" id="KW-0547">Nucleotide-binding</keyword>
<dbReference type="InterPro" id="IPR036388">
    <property type="entry name" value="WH-like_DNA-bd_sf"/>
</dbReference>
<keyword evidence="2" id="KW-0067">ATP-binding</keyword>
<dbReference type="PANTHER" id="PTHR16305">
    <property type="entry name" value="TESTICULAR SOLUBLE ADENYLYL CYCLASE"/>
    <property type="match status" value="1"/>
</dbReference>
<dbReference type="EMBL" id="CP127295">
    <property type="protein sequence ID" value="WIY00738.1"/>
    <property type="molecule type" value="Genomic_DNA"/>
</dbReference>
<dbReference type="GO" id="GO:0004016">
    <property type="term" value="F:adenylate cyclase activity"/>
    <property type="evidence" value="ECO:0007669"/>
    <property type="project" value="TreeGrafter"/>
</dbReference>
<dbReference type="Pfam" id="PF00196">
    <property type="entry name" value="GerE"/>
    <property type="match status" value="1"/>
</dbReference>
<dbReference type="InterPro" id="IPR016032">
    <property type="entry name" value="Sig_transdc_resp-reg_C-effctor"/>
</dbReference>
<dbReference type="GO" id="GO:0005524">
    <property type="term" value="F:ATP binding"/>
    <property type="evidence" value="ECO:0007669"/>
    <property type="project" value="UniProtKB-KW"/>
</dbReference>
<dbReference type="SMART" id="SM00421">
    <property type="entry name" value="HTH_LUXR"/>
    <property type="match status" value="1"/>
</dbReference>
<dbReference type="PRINTS" id="PR00038">
    <property type="entry name" value="HTHLUXR"/>
</dbReference>
<dbReference type="GO" id="GO:0006355">
    <property type="term" value="P:regulation of DNA-templated transcription"/>
    <property type="evidence" value="ECO:0007669"/>
    <property type="project" value="InterPro"/>
</dbReference>
<evidence type="ECO:0000259" key="3">
    <source>
        <dbReference type="PROSITE" id="PS50043"/>
    </source>
</evidence>
<dbReference type="Gene3D" id="1.25.40.10">
    <property type="entry name" value="Tetratricopeptide repeat domain"/>
    <property type="match status" value="1"/>
</dbReference>
<dbReference type="Gene3D" id="1.10.10.10">
    <property type="entry name" value="Winged helix-like DNA-binding domain superfamily/Winged helix DNA-binding domain"/>
    <property type="match status" value="1"/>
</dbReference>
<protein>
    <submittedName>
        <fullName evidence="4">AAA family ATPase</fullName>
    </submittedName>
</protein>
<organism evidence="4 5">
    <name type="scientific">Amycolatopsis mongoliensis</name>
    <dbReference type="NCBI Taxonomy" id="715475"/>
    <lineage>
        <taxon>Bacteria</taxon>
        <taxon>Bacillati</taxon>
        <taxon>Actinomycetota</taxon>
        <taxon>Actinomycetes</taxon>
        <taxon>Pseudonocardiales</taxon>
        <taxon>Pseudonocardiaceae</taxon>
        <taxon>Amycolatopsis</taxon>
    </lineage>
</organism>
<name>A0A9Y2NIG9_9PSEU</name>
<evidence type="ECO:0000313" key="5">
    <source>
        <dbReference type="Proteomes" id="UP001239397"/>
    </source>
</evidence>
<feature type="domain" description="HTH luxR-type" evidence="3">
    <location>
        <begin position="874"/>
        <end position="939"/>
    </location>
</feature>
<gene>
    <name evidence="4" type="ORF">QRX60_42900</name>
</gene>
<dbReference type="SUPFAM" id="SSF48452">
    <property type="entry name" value="TPR-like"/>
    <property type="match status" value="2"/>
</dbReference>
<dbReference type="PROSITE" id="PS50043">
    <property type="entry name" value="HTH_LUXR_2"/>
    <property type="match status" value="1"/>
</dbReference>
<proteinExistence type="predicted"/>
<dbReference type="PROSITE" id="PS00622">
    <property type="entry name" value="HTH_LUXR_1"/>
    <property type="match status" value="1"/>
</dbReference>
<dbReference type="SUPFAM" id="SSF46894">
    <property type="entry name" value="C-terminal effector domain of the bipartite response regulators"/>
    <property type="match status" value="1"/>
</dbReference>
<dbReference type="GO" id="GO:0003677">
    <property type="term" value="F:DNA binding"/>
    <property type="evidence" value="ECO:0007669"/>
    <property type="project" value="InterPro"/>
</dbReference>
<evidence type="ECO:0000313" key="4">
    <source>
        <dbReference type="EMBL" id="WIY00738.1"/>
    </source>
</evidence>
<dbReference type="Gene3D" id="3.40.50.300">
    <property type="entry name" value="P-loop containing nucleotide triphosphate hydrolases"/>
    <property type="match status" value="1"/>
</dbReference>
<dbReference type="AlphaFoldDB" id="A0A9Y2NIG9"/>
<evidence type="ECO:0000256" key="1">
    <source>
        <dbReference type="ARBA" id="ARBA00022741"/>
    </source>
</evidence>
<accession>A0A9Y2NIG9</accession>